<evidence type="ECO:0000313" key="2">
    <source>
        <dbReference type="Proteomes" id="UP000826212"/>
    </source>
</evidence>
<organism evidence="1 2">
    <name type="scientific">Halosquirtibacter laminarini</name>
    <dbReference type="NCBI Taxonomy" id="3374600"/>
    <lineage>
        <taxon>Bacteria</taxon>
        <taxon>Pseudomonadati</taxon>
        <taxon>Bacteroidota</taxon>
        <taxon>Bacteroidia</taxon>
        <taxon>Marinilabiliales</taxon>
        <taxon>Prolixibacteraceae</taxon>
        <taxon>Halosquirtibacter</taxon>
    </lineage>
</organism>
<keyword evidence="2" id="KW-1185">Reference proteome</keyword>
<accession>A0AC61NQX8</accession>
<evidence type="ECO:0000313" key="1">
    <source>
        <dbReference type="EMBL" id="QZE13569.1"/>
    </source>
</evidence>
<proteinExistence type="predicted"/>
<protein>
    <submittedName>
        <fullName evidence="1">Uncharacterized protein</fullName>
    </submittedName>
</protein>
<name>A0AC61NQX8_9BACT</name>
<gene>
    <name evidence="1" type="ORF">K4L44_13455</name>
</gene>
<dbReference type="EMBL" id="CP081303">
    <property type="protein sequence ID" value="QZE13569.1"/>
    <property type="molecule type" value="Genomic_DNA"/>
</dbReference>
<dbReference type="Proteomes" id="UP000826212">
    <property type="component" value="Chromosome"/>
</dbReference>
<sequence length="61" mass="6963">MNPSRPLKKEANSLVNRVSFSTLFQSLLTMLPVSSLIHFLLHTYKNKDLFQREKSLIMAAG</sequence>
<reference evidence="1" key="1">
    <citation type="submission" date="2021-08" db="EMBL/GenBank/DDBJ databases">
        <title>Novel anaerobic bacterium isolated from sea squirt in East Sea, Republic of Korea.</title>
        <authorList>
            <person name="Nguyen T.H."/>
            <person name="Li Z."/>
            <person name="Lee Y.-J."/>
            <person name="Ko J."/>
            <person name="Kim S.-G."/>
        </authorList>
    </citation>
    <scope>NUCLEOTIDE SEQUENCE</scope>
    <source>
        <strain evidence="1">KCTC 25031</strain>
    </source>
</reference>